<dbReference type="EMBL" id="JARK01001343">
    <property type="protein sequence ID" value="EYC28906.1"/>
    <property type="molecule type" value="Genomic_DNA"/>
</dbReference>
<dbReference type="AlphaFoldDB" id="A0A016VNJ8"/>
<evidence type="ECO:0000313" key="3">
    <source>
        <dbReference type="Proteomes" id="UP000024635"/>
    </source>
</evidence>
<dbReference type="SUPFAM" id="SSF55797">
    <property type="entry name" value="PR-1-like"/>
    <property type="match status" value="1"/>
</dbReference>
<sequence>MHNPQTSHMLSNTIYSFPAFSFTFDGTLLPQMMEHLLIILCLVRSAFSAVASCTGGAFTNDQRDRITSLHNQIRSNVAKGVSPNWIGCMSAGSNIYEMLRQQQNLRPKIRRLA</sequence>
<evidence type="ECO:0000313" key="2">
    <source>
        <dbReference type="EMBL" id="EYC28906.1"/>
    </source>
</evidence>
<accession>A0A016VNJ8</accession>
<keyword evidence="1" id="KW-0812">Transmembrane</keyword>
<organism evidence="2 3">
    <name type="scientific">Ancylostoma ceylanicum</name>
    <dbReference type="NCBI Taxonomy" id="53326"/>
    <lineage>
        <taxon>Eukaryota</taxon>
        <taxon>Metazoa</taxon>
        <taxon>Ecdysozoa</taxon>
        <taxon>Nematoda</taxon>
        <taxon>Chromadorea</taxon>
        <taxon>Rhabditida</taxon>
        <taxon>Rhabditina</taxon>
        <taxon>Rhabditomorpha</taxon>
        <taxon>Strongyloidea</taxon>
        <taxon>Ancylostomatidae</taxon>
        <taxon>Ancylostomatinae</taxon>
        <taxon>Ancylostoma</taxon>
    </lineage>
</organism>
<keyword evidence="1" id="KW-0472">Membrane</keyword>
<evidence type="ECO:0008006" key="4">
    <source>
        <dbReference type="Google" id="ProtNLM"/>
    </source>
</evidence>
<name>A0A016VNJ8_9BILA</name>
<comment type="caution">
    <text evidence="2">The sequence shown here is derived from an EMBL/GenBank/DDBJ whole genome shotgun (WGS) entry which is preliminary data.</text>
</comment>
<keyword evidence="3" id="KW-1185">Reference proteome</keyword>
<reference evidence="3" key="1">
    <citation type="journal article" date="2015" name="Nat. Genet.">
        <title>The genome and transcriptome of the zoonotic hookworm Ancylostoma ceylanicum identify infection-specific gene families.</title>
        <authorList>
            <person name="Schwarz E.M."/>
            <person name="Hu Y."/>
            <person name="Antoshechkin I."/>
            <person name="Miller M.M."/>
            <person name="Sternberg P.W."/>
            <person name="Aroian R.V."/>
        </authorList>
    </citation>
    <scope>NUCLEOTIDE SEQUENCE</scope>
    <source>
        <strain evidence="3">HY135</strain>
    </source>
</reference>
<evidence type="ECO:0000256" key="1">
    <source>
        <dbReference type="SAM" id="Phobius"/>
    </source>
</evidence>
<gene>
    <name evidence="2" type="primary">Acey_s0007.g3490</name>
    <name evidence="2" type="synonym">ASP-s0007.g3490</name>
    <name evidence="2" type="ORF">Y032_0007g3490</name>
</gene>
<dbReference type="Proteomes" id="UP000024635">
    <property type="component" value="Unassembled WGS sequence"/>
</dbReference>
<dbReference type="OrthoDB" id="414826at2759"/>
<feature type="transmembrane region" description="Helical" evidence="1">
    <location>
        <begin position="36"/>
        <end position="58"/>
    </location>
</feature>
<proteinExistence type="predicted"/>
<dbReference type="InterPro" id="IPR035940">
    <property type="entry name" value="CAP_sf"/>
</dbReference>
<dbReference type="Gene3D" id="3.40.33.10">
    <property type="entry name" value="CAP"/>
    <property type="match status" value="1"/>
</dbReference>
<protein>
    <recommendedName>
        <fullName evidence="4">SCP domain-containing protein</fullName>
    </recommendedName>
</protein>
<keyword evidence="1" id="KW-1133">Transmembrane helix</keyword>